<name>A0ABM0ME41_SACKO</name>
<gene>
    <name evidence="3" type="primary">LOC100375031</name>
</gene>
<sequence length="354" mass="41460">MDTCMTFKQAYRELYDWCQTKGYIYNGLPPCVQVSRQRKRKRGESPEDSQLHSGYHNGNDRYSTDSESEENITNVSGYVDELENDRTYRDTENLDDSESETHENFSDTENADGAEFETHKNYSDTENADGAEFETHENCSDSENTDETEFETHENFSDTENADGAEFETHENCSDSKNVYKTESEKCENYSHTENAGEIYCENSNEEEKPVTKNFIQNGRLIAMDIHNYGVHQAERQSKEERGVKKNSNSNRRKSFMFFNKRNLRKTKWLIADHKRSSKTKKKKKIQHEELSMPRYKDSVHDQSRTNTCKAIMQIKNKKTSKMYVPKEKKSISSAGKHFFTHSKKKKSDHQHYY</sequence>
<accession>A0ABM0ME41</accession>
<proteinExistence type="predicted"/>
<protein>
    <submittedName>
        <fullName evidence="3">DNA ligase 1-like</fullName>
    </submittedName>
</protein>
<feature type="region of interest" description="Disordered" evidence="1">
    <location>
        <begin position="233"/>
        <end position="255"/>
    </location>
</feature>
<evidence type="ECO:0000313" key="3">
    <source>
        <dbReference type="RefSeq" id="XP_006818282.1"/>
    </source>
</evidence>
<dbReference type="GeneID" id="100375031"/>
<evidence type="ECO:0000313" key="2">
    <source>
        <dbReference type="Proteomes" id="UP000694865"/>
    </source>
</evidence>
<feature type="compositionally biased region" description="Basic and acidic residues" evidence="1">
    <location>
        <begin position="233"/>
        <end position="244"/>
    </location>
</feature>
<feature type="region of interest" description="Disordered" evidence="1">
    <location>
        <begin position="320"/>
        <end position="354"/>
    </location>
</feature>
<dbReference type="Proteomes" id="UP000694865">
    <property type="component" value="Unplaced"/>
</dbReference>
<organism evidence="2 3">
    <name type="scientific">Saccoglossus kowalevskii</name>
    <name type="common">Acorn worm</name>
    <dbReference type="NCBI Taxonomy" id="10224"/>
    <lineage>
        <taxon>Eukaryota</taxon>
        <taxon>Metazoa</taxon>
        <taxon>Hemichordata</taxon>
        <taxon>Enteropneusta</taxon>
        <taxon>Harrimaniidae</taxon>
        <taxon>Saccoglossus</taxon>
    </lineage>
</organism>
<dbReference type="RefSeq" id="XP_006818282.1">
    <property type="nucleotide sequence ID" value="XM_006818219.1"/>
</dbReference>
<evidence type="ECO:0000256" key="1">
    <source>
        <dbReference type="SAM" id="MobiDB-lite"/>
    </source>
</evidence>
<keyword evidence="2" id="KW-1185">Reference proteome</keyword>
<feature type="region of interest" description="Disordered" evidence="1">
    <location>
        <begin position="36"/>
        <end position="114"/>
    </location>
</feature>
<feature type="compositionally biased region" description="Basic residues" evidence="1">
    <location>
        <begin position="339"/>
        <end position="354"/>
    </location>
</feature>
<reference evidence="3" key="1">
    <citation type="submission" date="2025-08" db="UniProtKB">
        <authorList>
            <consortium name="RefSeq"/>
        </authorList>
    </citation>
    <scope>IDENTIFICATION</scope>
    <source>
        <tissue evidence="3">Testes</tissue>
    </source>
</reference>